<dbReference type="Pfam" id="PF17232">
    <property type="entry name" value="Pep1_7"/>
    <property type="match status" value="1"/>
</dbReference>
<dbReference type="EMBL" id="JBJUIK010000011">
    <property type="protein sequence ID" value="KAL3514024.1"/>
    <property type="molecule type" value="Genomic_DNA"/>
</dbReference>
<feature type="compositionally biased region" description="Polar residues" evidence="3">
    <location>
        <begin position="106"/>
        <end position="116"/>
    </location>
</feature>
<evidence type="ECO:0000313" key="5">
    <source>
        <dbReference type="Proteomes" id="UP001630127"/>
    </source>
</evidence>
<reference evidence="4 5" key="1">
    <citation type="submission" date="2024-11" db="EMBL/GenBank/DDBJ databases">
        <title>A near-complete genome assembly of Cinchona calisaya.</title>
        <authorList>
            <person name="Lian D.C."/>
            <person name="Zhao X.W."/>
            <person name="Wei L."/>
        </authorList>
    </citation>
    <scope>NUCLEOTIDE SEQUENCE [LARGE SCALE GENOMIC DNA]</scope>
    <source>
        <tissue evidence="4">Nenye</tissue>
    </source>
</reference>
<evidence type="ECO:0000256" key="2">
    <source>
        <dbReference type="ARBA" id="ARBA00022821"/>
    </source>
</evidence>
<accession>A0ABD2Z4L4</accession>
<proteinExistence type="inferred from homology"/>
<feature type="compositionally biased region" description="Polar residues" evidence="3">
    <location>
        <begin position="59"/>
        <end position="71"/>
    </location>
</feature>
<organism evidence="4 5">
    <name type="scientific">Cinchona calisaya</name>
    <dbReference type="NCBI Taxonomy" id="153742"/>
    <lineage>
        <taxon>Eukaryota</taxon>
        <taxon>Viridiplantae</taxon>
        <taxon>Streptophyta</taxon>
        <taxon>Embryophyta</taxon>
        <taxon>Tracheophyta</taxon>
        <taxon>Spermatophyta</taxon>
        <taxon>Magnoliopsida</taxon>
        <taxon>eudicotyledons</taxon>
        <taxon>Gunneridae</taxon>
        <taxon>Pentapetalae</taxon>
        <taxon>asterids</taxon>
        <taxon>lamiids</taxon>
        <taxon>Gentianales</taxon>
        <taxon>Rubiaceae</taxon>
        <taxon>Cinchonoideae</taxon>
        <taxon>Cinchoneae</taxon>
        <taxon>Cinchona</taxon>
    </lineage>
</organism>
<feature type="compositionally biased region" description="Basic and acidic residues" evidence="3">
    <location>
        <begin position="39"/>
        <end position="55"/>
    </location>
</feature>
<sequence>MELDTKGSSSRVGDHDVYSPCYFLREAVNAILKCLGIHESKPFADNEKDKNKFLEEPTCSGQGDQLVQSYTPSDPPSMMDPPDDPTLEDLAGRGRTPPRPRISTGRDPQTNSIPSS</sequence>
<dbReference type="Proteomes" id="UP001630127">
    <property type="component" value="Unassembled WGS sequence"/>
</dbReference>
<gene>
    <name evidence="4" type="ORF">ACH5RR_026741</name>
</gene>
<feature type="region of interest" description="Disordered" evidence="3">
    <location>
        <begin position="39"/>
        <end position="116"/>
    </location>
</feature>
<dbReference type="InterPro" id="IPR035176">
    <property type="entry name" value="PEP"/>
</dbReference>
<comment type="caution">
    <text evidence="4">The sequence shown here is derived from an EMBL/GenBank/DDBJ whole genome shotgun (WGS) entry which is preliminary data.</text>
</comment>
<evidence type="ECO:0000256" key="1">
    <source>
        <dbReference type="ARBA" id="ARBA00011021"/>
    </source>
</evidence>
<keyword evidence="5" id="KW-1185">Reference proteome</keyword>
<comment type="similarity">
    <text evidence="1">Belongs to the brassicaceae elicitor peptide family.</text>
</comment>
<evidence type="ECO:0000313" key="4">
    <source>
        <dbReference type="EMBL" id="KAL3514024.1"/>
    </source>
</evidence>
<keyword evidence="2" id="KW-0611">Plant defense</keyword>
<name>A0ABD2Z4L4_9GENT</name>
<protein>
    <submittedName>
        <fullName evidence="4">Uncharacterized protein</fullName>
    </submittedName>
</protein>
<evidence type="ECO:0000256" key="3">
    <source>
        <dbReference type="SAM" id="MobiDB-lite"/>
    </source>
</evidence>
<dbReference type="AlphaFoldDB" id="A0ABD2Z4L4"/>
<dbReference type="GO" id="GO:0006952">
    <property type="term" value="P:defense response"/>
    <property type="evidence" value="ECO:0007669"/>
    <property type="project" value="UniProtKB-KW"/>
</dbReference>